<dbReference type="InterPro" id="IPR020846">
    <property type="entry name" value="MFS_dom"/>
</dbReference>
<dbReference type="AlphaFoldDB" id="A0A2N0BB22"/>
<feature type="transmembrane region" description="Helical" evidence="7">
    <location>
        <begin position="103"/>
        <end position="124"/>
    </location>
</feature>
<evidence type="ECO:0000256" key="1">
    <source>
        <dbReference type="ARBA" id="ARBA00004651"/>
    </source>
</evidence>
<gene>
    <name evidence="9" type="ORF">CH379_004145</name>
    <name evidence="10" type="ORF">CH379_06360</name>
</gene>
<dbReference type="EMBL" id="NPEF01000047">
    <property type="protein sequence ID" value="PJZ93727.1"/>
    <property type="molecule type" value="Genomic_DNA"/>
</dbReference>
<dbReference type="GO" id="GO:0022857">
    <property type="term" value="F:transmembrane transporter activity"/>
    <property type="evidence" value="ECO:0007669"/>
    <property type="project" value="InterPro"/>
</dbReference>
<feature type="transmembrane region" description="Helical" evidence="7">
    <location>
        <begin position="12"/>
        <end position="35"/>
    </location>
</feature>
<dbReference type="Gene3D" id="1.20.1250.20">
    <property type="entry name" value="MFS general substrate transporter like domains"/>
    <property type="match status" value="1"/>
</dbReference>
<feature type="transmembrane region" description="Helical" evidence="7">
    <location>
        <begin position="278"/>
        <end position="296"/>
    </location>
</feature>
<evidence type="ECO:0000256" key="2">
    <source>
        <dbReference type="ARBA" id="ARBA00022475"/>
    </source>
</evidence>
<feature type="transmembrane region" description="Helical" evidence="7">
    <location>
        <begin position="136"/>
        <end position="156"/>
    </location>
</feature>
<proteinExistence type="predicted"/>
<feature type="transmembrane region" description="Helical" evidence="7">
    <location>
        <begin position="376"/>
        <end position="393"/>
    </location>
</feature>
<feature type="transmembrane region" description="Helical" evidence="7">
    <location>
        <begin position="339"/>
        <end position="364"/>
    </location>
</feature>
<dbReference type="InterPro" id="IPR050189">
    <property type="entry name" value="MFS_Efflux_Transporters"/>
</dbReference>
<keyword evidence="11" id="KW-1185">Reference proteome</keyword>
<keyword evidence="4 7" id="KW-1133">Transmembrane helix</keyword>
<dbReference type="Pfam" id="PF07690">
    <property type="entry name" value="MFS_1"/>
    <property type="match status" value="1"/>
</dbReference>
<dbReference type="SUPFAM" id="SSF103473">
    <property type="entry name" value="MFS general substrate transporter"/>
    <property type="match status" value="1"/>
</dbReference>
<feature type="region of interest" description="Disordered" evidence="6">
    <location>
        <begin position="404"/>
        <end position="423"/>
    </location>
</feature>
<evidence type="ECO:0000256" key="3">
    <source>
        <dbReference type="ARBA" id="ARBA00022692"/>
    </source>
</evidence>
<reference evidence="9" key="3">
    <citation type="submission" date="2023-10" db="EMBL/GenBank/DDBJ databases">
        <authorList>
            <person name="Picardeau M."/>
            <person name="Thibeaux R."/>
        </authorList>
    </citation>
    <scope>NUCLEOTIDE SEQUENCE</scope>
    <source>
        <strain evidence="9">ATI7-C-A5</strain>
    </source>
</reference>
<feature type="transmembrane region" description="Helical" evidence="7">
    <location>
        <begin position="78"/>
        <end position="97"/>
    </location>
</feature>
<evidence type="ECO:0000256" key="4">
    <source>
        <dbReference type="ARBA" id="ARBA00022989"/>
    </source>
</evidence>
<dbReference type="EMBL" id="NPEF02000003">
    <property type="protein sequence ID" value="MDV6234820.1"/>
    <property type="molecule type" value="Genomic_DNA"/>
</dbReference>
<keyword evidence="2" id="KW-1003">Cell membrane</keyword>
<dbReference type="Proteomes" id="UP000232122">
    <property type="component" value="Unassembled WGS sequence"/>
</dbReference>
<dbReference type="InterPro" id="IPR011701">
    <property type="entry name" value="MFS"/>
</dbReference>
<dbReference type="RefSeq" id="WP_100764808.1">
    <property type="nucleotide sequence ID" value="NZ_NPEF02000003.1"/>
</dbReference>
<keyword evidence="3 7" id="KW-0812">Transmembrane</keyword>
<dbReference type="PANTHER" id="PTHR43124:SF3">
    <property type="entry name" value="CHLORAMPHENICOL EFFLUX PUMP RV0191"/>
    <property type="match status" value="1"/>
</dbReference>
<dbReference type="GO" id="GO:0005886">
    <property type="term" value="C:plasma membrane"/>
    <property type="evidence" value="ECO:0007669"/>
    <property type="project" value="UniProtKB-SubCell"/>
</dbReference>
<comment type="caution">
    <text evidence="10">The sequence shown here is derived from an EMBL/GenBank/DDBJ whole genome shotgun (WGS) entry which is preliminary data.</text>
</comment>
<dbReference type="PROSITE" id="PS50850">
    <property type="entry name" value="MFS"/>
    <property type="match status" value="1"/>
</dbReference>
<evidence type="ECO:0000313" key="9">
    <source>
        <dbReference type="EMBL" id="MDV6234820.1"/>
    </source>
</evidence>
<comment type="subcellular location">
    <subcellularLocation>
        <location evidence="1">Cell membrane</location>
        <topology evidence="1">Multi-pass membrane protein</topology>
    </subcellularLocation>
</comment>
<evidence type="ECO:0000256" key="6">
    <source>
        <dbReference type="SAM" id="MobiDB-lite"/>
    </source>
</evidence>
<dbReference type="InterPro" id="IPR036259">
    <property type="entry name" value="MFS_trans_sf"/>
</dbReference>
<evidence type="ECO:0000313" key="11">
    <source>
        <dbReference type="Proteomes" id="UP000232122"/>
    </source>
</evidence>
<keyword evidence="5 7" id="KW-0472">Membrane</keyword>
<evidence type="ECO:0000256" key="7">
    <source>
        <dbReference type="SAM" id="Phobius"/>
    </source>
</evidence>
<dbReference type="OrthoDB" id="337363at2"/>
<evidence type="ECO:0000259" key="8">
    <source>
        <dbReference type="PROSITE" id="PS50850"/>
    </source>
</evidence>
<feature type="transmembrane region" description="Helical" evidence="7">
    <location>
        <begin position="302"/>
        <end position="327"/>
    </location>
</feature>
<name>A0A2N0BB22_9LEPT</name>
<feature type="transmembrane region" description="Helical" evidence="7">
    <location>
        <begin position="168"/>
        <end position="186"/>
    </location>
</feature>
<organism evidence="10">
    <name type="scientific">Leptospira ellisii</name>
    <dbReference type="NCBI Taxonomy" id="2023197"/>
    <lineage>
        <taxon>Bacteria</taxon>
        <taxon>Pseudomonadati</taxon>
        <taxon>Spirochaetota</taxon>
        <taxon>Spirochaetia</taxon>
        <taxon>Leptospirales</taxon>
        <taxon>Leptospiraceae</taxon>
        <taxon>Leptospira</taxon>
    </lineage>
</organism>
<feature type="transmembrane region" description="Helical" evidence="7">
    <location>
        <begin position="252"/>
        <end position="271"/>
    </location>
</feature>
<dbReference type="PANTHER" id="PTHR43124">
    <property type="entry name" value="PURINE EFFLUX PUMP PBUE"/>
    <property type="match status" value="1"/>
</dbReference>
<feature type="domain" description="Major facilitator superfamily (MFS) profile" evidence="8">
    <location>
        <begin position="12"/>
        <end position="399"/>
    </location>
</feature>
<protein>
    <submittedName>
        <fullName evidence="10">MFS transporter</fullName>
    </submittedName>
</protein>
<feature type="transmembrane region" description="Helical" evidence="7">
    <location>
        <begin position="47"/>
        <end position="66"/>
    </location>
</feature>
<evidence type="ECO:0000256" key="5">
    <source>
        <dbReference type="ARBA" id="ARBA00023136"/>
    </source>
</evidence>
<accession>A0A2N0BB22</accession>
<dbReference type="CDD" id="cd17324">
    <property type="entry name" value="MFS_NepI_like"/>
    <property type="match status" value="1"/>
</dbReference>
<sequence>MKSSFTKYQIFVIALLAFVQFTVVLDFMILSPLGVQVMENLKISTDQFGLVVSAYAFSAGIAGILSAGFADKFDRKKFLLFFYAGFVLGTALCGMATSYDFLLFARIVTGLFGGVIASVSFAIIADLFPLETRGRVMGFVMTAFAASQVFGLPLGVFISNHWGWQSTFWLITFVSGAVGILILASLRPIDAHLKIKNQRNALLHLLQTAGKRSYFPGFIATMFLATGGFMLMPFGSAFTVHNLKIPIGNLPLIYMITGIVSIGAGPLLGRAADSFGKYVVFAGASIAAVAIILLYTRMGTTPLWLVVLINSSLFIPITGRVISANALTSAVPDIPDRGAYMAISSSLQQLSGGIAAYSAGWIVVQTPSGYLKGYDTLGYVVATSILATVFLMYRVDRLVFSKSQPHSPKKEARPLESEVSLES</sequence>
<reference evidence="9 11" key="2">
    <citation type="journal article" date="2018" name="Microb. Genom.">
        <title>Deciphering the unexplored Leptospira diversity from soils uncovers genomic evolution to virulence.</title>
        <authorList>
            <person name="Thibeaux R."/>
            <person name="Iraola G."/>
            <person name="Ferres I."/>
            <person name="Bierque E."/>
            <person name="Girault D."/>
            <person name="Soupe-Gilbert M.E."/>
            <person name="Picardeau M."/>
            <person name="Goarant C."/>
        </authorList>
    </citation>
    <scope>NUCLEOTIDE SEQUENCE [LARGE SCALE GENOMIC DNA]</scope>
    <source>
        <strain evidence="9 11">ATI7-C-A5</strain>
    </source>
</reference>
<reference evidence="10" key="1">
    <citation type="submission" date="2017-07" db="EMBL/GenBank/DDBJ databases">
        <title>Leptospira spp. isolated from tropical soils.</title>
        <authorList>
            <person name="Thibeaux R."/>
            <person name="Iraola G."/>
            <person name="Ferres I."/>
            <person name="Bierque E."/>
            <person name="Girault D."/>
            <person name="Soupe-Gilbert M.-E."/>
            <person name="Picardeau M."/>
            <person name="Goarant C."/>
        </authorList>
    </citation>
    <scope>NUCLEOTIDE SEQUENCE [LARGE SCALE GENOMIC DNA]</scope>
    <source>
        <strain evidence="10">ATI7-C-A5</strain>
    </source>
</reference>
<evidence type="ECO:0000313" key="10">
    <source>
        <dbReference type="EMBL" id="PJZ93727.1"/>
    </source>
</evidence>
<feature type="transmembrane region" description="Helical" evidence="7">
    <location>
        <begin position="214"/>
        <end position="232"/>
    </location>
</feature>